<dbReference type="InterPro" id="IPR041489">
    <property type="entry name" value="PDZ_6"/>
</dbReference>
<sequence>MLESPGIAFTVFAFLLVLGPLVFVHEYGHYIVGRWCGVKADAFSIGFGRKIVGWTDKRGTLWKIGWLPLGGYVQFAGDRDAVSQPDAEWQSLPAAERAHSFPAQPVWKRALIVAAGPVTNFLFAILILAGFALVYGASQTPAIVGAVDPGRPAAAAGLEPGDRILSVNGRPTEVFEDVQMAIAFGLAQPARLSVERDGETLSLTLTPQIITRTDDFGNKAEVAIIGVRSGSPVYTRLGPIAALGHGAEQTAGFVRMTGAVLGQFLSGARSIKDMGGPIRIAKTSGEAATVGFEQLIYFAAFISINLGFINLLPLPMLDGGHLAFYAYEAVRRRPASMQVQEWAFRFGFVAIVLLMLVVTFNDLGSIGAWDGIARLIG</sequence>
<keyword evidence="10 11" id="KW-0472">Membrane</keyword>
<evidence type="ECO:0000256" key="11">
    <source>
        <dbReference type="RuleBase" id="RU362031"/>
    </source>
</evidence>
<dbReference type="InterPro" id="IPR004387">
    <property type="entry name" value="Pept_M50_Zn"/>
</dbReference>
<feature type="domain" description="PDZ" evidence="12">
    <location>
        <begin position="130"/>
        <end position="178"/>
    </location>
</feature>
<dbReference type="RefSeq" id="WP_184097711.1">
    <property type="nucleotide sequence ID" value="NZ_JACIJH010000005.1"/>
</dbReference>
<keyword evidence="14" id="KW-1185">Reference proteome</keyword>
<accession>A0A7W9B5G4</accession>
<dbReference type="PROSITE" id="PS50106">
    <property type="entry name" value="PDZ"/>
    <property type="match status" value="1"/>
</dbReference>
<dbReference type="NCBIfam" id="TIGR00054">
    <property type="entry name" value="RIP metalloprotease RseP"/>
    <property type="match status" value="1"/>
</dbReference>
<dbReference type="Gene3D" id="2.30.42.10">
    <property type="match status" value="1"/>
</dbReference>
<dbReference type="Pfam" id="PF02163">
    <property type="entry name" value="Peptidase_M50"/>
    <property type="match status" value="1"/>
</dbReference>
<evidence type="ECO:0000256" key="2">
    <source>
        <dbReference type="ARBA" id="ARBA00004141"/>
    </source>
</evidence>
<keyword evidence="5 11" id="KW-0812">Transmembrane</keyword>
<evidence type="ECO:0000313" key="14">
    <source>
        <dbReference type="Proteomes" id="UP000537161"/>
    </source>
</evidence>
<dbReference type="Proteomes" id="UP000537161">
    <property type="component" value="Unassembled WGS sequence"/>
</dbReference>
<comment type="caution">
    <text evidence="13">The sequence shown here is derived from an EMBL/GenBank/DDBJ whole genome shotgun (WGS) entry which is preliminary data.</text>
</comment>
<comment type="cofactor">
    <cofactor evidence="1 11">
        <name>Zn(2+)</name>
        <dbReference type="ChEBI" id="CHEBI:29105"/>
    </cofactor>
</comment>
<keyword evidence="4 13" id="KW-0645">Protease</keyword>
<name>A0A7W9B5G4_9SPHN</name>
<keyword evidence="8 11" id="KW-1133">Transmembrane helix</keyword>
<dbReference type="InterPro" id="IPR008915">
    <property type="entry name" value="Peptidase_M50"/>
</dbReference>
<feature type="transmembrane region" description="Helical" evidence="11">
    <location>
        <begin position="342"/>
        <end position="360"/>
    </location>
</feature>
<reference evidence="13 14" key="1">
    <citation type="submission" date="2020-08" db="EMBL/GenBank/DDBJ databases">
        <title>Genomic Encyclopedia of Type Strains, Phase IV (KMG-IV): sequencing the most valuable type-strain genomes for metagenomic binning, comparative biology and taxonomic classification.</title>
        <authorList>
            <person name="Goeker M."/>
        </authorList>
    </citation>
    <scope>NUCLEOTIDE SEQUENCE [LARGE SCALE GENOMIC DNA]</scope>
    <source>
        <strain evidence="13 14">DSM 27163</strain>
    </source>
</reference>
<dbReference type="SUPFAM" id="SSF50156">
    <property type="entry name" value="PDZ domain-like"/>
    <property type="match status" value="1"/>
</dbReference>
<dbReference type="CDD" id="cd23081">
    <property type="entry name" value="cpPDZ_EcRseP-like"/>
    <property type="match status" value="1"/>
</dbReference>
<evidence type="ECO:0000256" key="3">
    <source>
        <dbReference type="ARBA" id="ARBA00007931"/>
    </source>
</evidence>
<feature type="transmembrane region" description="Helical" evidence="11">
    <location>
        <begin position="6"/>
        <end position="24"/>
    </location>
</feature>
<dbReference type="GO" id="GO:0046872">
    <property type="term" value="F:metal ion binding"/>
    <property type="evidence" value="ECO:0007669"/>
    <property type="project" value="UniProtKB-KW"/>
</dbReference>
<evidence type="ECO:0000256" key="4">
    <source>
        <dbReference type="ARBA" id="ARBA00022670"/>
    </source>
</evidence>
<evidence type="ECO:0000256" key="1">
    <source>
        <dbReference type="ARBA" id="ARBA00001947"/>
    </source>
</evidence>
<dbReference type="GO" id="GO:0004222">
    <property type="term" value="F:metalloendopeptidase activity"/>
    <property type="evidence" value="ECO:0007669"/>
    <property type="project" value="InterPro"/>
</dbReference>
<evidence type="ECO:0000313" key="13">
    <source>
        <dbReference type="EMBL" id="MBB5706629.1"/>
    </source>
</evidence>
<organism evidence="13 14">
    <name type="scientific">Sphingopyxis panaciterrulae</name>
    <dbReference type="NCBI Taxonomy" id="462372"/>
    <lineage>
        <taxon>Bacteria</taxon>
        <taxon>Pseudomonadati</taxon>
        <taxon>Pseudomonadota</taxon>
        <taxon>Alphaproteobacteria</taxon>
        <taxon>Sphingomonadales</taxon>
        <taxon>Sphingomonadaceae</taxon>
        <taxon>Sphingopyxis</taxon>
    </lineage>
</organism>
<dbReference type="InterPro" id="IPR001478">
    <property type="entry name" value="PDZ"/>
</dbReference>
<keyword evidence="11" id="KW-0479">Metal-binding</keyword>
<keyword evidence="7 11" id="KW-0862">Zinc</keyword>
<dbReference type="Pfam" id="PF17820">
    <property type="entry name" value="PDZ_6"/>
    <property type="match status" value="1"/>
</dbReference>
<keyword evidence="6 11" id="KW-0378">Hydrolase</keyword>
<dbReference type="EC" id="3.4.24.-" evidence="11"/>
<protein>
    <recommendedName>
        <fullName evidence="11">Zinc metalloprotease</fullName>
        <ecNumber evidence="11">3.4.24.-</ecNumber>
    </recommendedName>
</protein>
<dbReference type="PANTHER" id="PTHR42837:SF2">
    <property type="entry name" value="MEMBRANE METALLOPROTEASE ARASP2, CHLOROPLASTIC-RELATED"/>
    <property type="match status" value="1"/>
</dbReference>
<comment type="subcellular location">
    <subcellularLocation>
        <location evidence="2">Membrane</location>
        <topology evidence="2">Multi-pass membrane protein</topology>
    </subcellularLocation>
</comment>
<evidence type="ECO:0000256" key="5">
    <source>
        <dbReference type="ARBA" id="ARBA00022692"/>
    </source>
</evidence>
<feature type="transmembrane region" description="Helical" evidence="11">
    <location>
        <begin position="110"/>
        <end position="135"/>
    </location>
</feature>
<dbReference type="GO" id="GO:0006508">
    <property type="term" value="P:proteolysis"/>
    <property type="evidence" value="ECO:0007669"/>
    <property type="project" value="UniProtKB-KW"/>
</dbReference>
<dbReference type="EMBL" id="JACIJH010000005">
    <property type="protein sequence ID" value="MBB5706629.1"/>
    <property type="molecule type" value="Genomic_DNA"/>
</dbReference>
<gene>
    <name evidence="13" type="ORF">FHR21_001986</name>
</gene>
<evidence type="ECO:0000256" key="9">
    <source>
        <dbReference type="ARBA" id="ARBA00023049"/>
    </source>
</evidence>
<evidence type="ECO:0000256" key="6">
    <source>
        <dbReference type="ARBA" id="ARBA00022801"/>
    </source>
</evidence>
<evidence type="ECO:0000259" key="12">
    <source>
        <dbReference type="PROSITE" id="PS50106"/>
    </source>
</evidence>
<dbReference type="SMART" id="SM00228">
    <property type="entry name" value="PDZ"/>
    <property type="match status" value="1"/>
</dbReference>
<evidence type="ECO:0000256" key="10">
    <source>
        <dbReference type="ARBA" id="ARBA00023136"/>
    </source>
</evidence>
<dbReference type="AlphaFoldDB" id="A0A7W9B5G4"/>
<dbReference type="CDD" id="cd06163">
    <property type="entry name" value="S2P-M50_PDZ_RseP-like"/>
    <property type="match status" value="1"/>
</dbReference>
<proteinExistence type="inferred from homology"/>
<evidence type="ECO:0000256" key="8">
    <source>
        <dbReference type="ARBA" id="ARBA00022989"/>
    </source>
</evidence>
<dbReference type="PANTHER" id="PTHR42837">
    <property type="entry name" value="REGULATOR OF SIGMA-E PROTEASE RSEP"/>
    <property type="match status" value="1"/>
</dbReference>
<dbReference type="InterPro" id="IPR036034">
    <property type="entry name" value="PDZ_sf"/>
</dbReference>
<feature type="transmembrane region" description="Helical" evidence="11">
    <location>
        <begin position="295"/>
        <end position="314"/>
    </location>
</feature>
<keyword evidence="9 11" id="KW-0482">Metalloprotease</keyword>
<dbReference type="GO" id="GO:0016020">
    <property type="term" value="C:membrane"/>
    <property type="evidence" value="ECO:0007669"/>
    <property type="project" value="UniProtKB-SubCell"/>
</dbReference>
<evidence type="ECO:0000256" key="7">
    <source>
        <dbReference type="ARBA" id="ARBA00022833"/>
    </source>
</evidence>
<comment type="similarity">
    <text evidence="3 11">Belongs to the peptidase M50B family.</text>
</comment>